<reference evidence="7" key="1">
    <citation type="submission" date="2020-10" db="EMBL/GenBank/DDBJ databases">
        <title>Ca. Dormibacterota MAGs.</title>
        <authorList>
            <person name="Montgomery K."/>
        </authorList>
    </citation>
    <scope>NUCLEOTIDE SEQUENCE [LARGE SCALE GENOMIC DNA]</scope>
    <source>
        <strain evidence="7">SC8812_S17_10</strain>
    </source>
</reference>
<dbReference type="InterPro" id="IPR006140">
    <property type="entry name" value="D-isomer_DH_NAD-bd"/>
</dbReference>
<evidence type="ECO:0000256" key="3">
    <source>
        <dbReference type="ARBA" id="ARBA00023027"/>
    </source>
</evidence>
<keyword evidence="8" id="KW-1185">Reference proteome</keyword>
<dbReference type="SUPFAM" id="SSF52283">
    <property type="entry name" value="Formate/glycerate dehydrogenase catalytic domain-like"/>
    <property type="match status" value="1"/>
</dbReference>
<dbReference type="AlphaFoldDB" id="A0A934KB73"/>
<feature type="domain" description="D-isomer specific 2-hydroxyacid dehydrogenase catalytic" evidence="5">
    <location>
        <begin position="19"/>
        <end position="322"/>
    </location>
</feature>
<evidence type="ECO:0000313" key="8">
    <source>
        <dbReference type="Proteomes" id="UP000612893"/>
    </source>
</evidence>
<evidence type="ECO:0000256" key="2">
    <source>
        <dbReference type="ARBA" id="ARBA00023002"/>
    </source>
</evidence>
<sequence length="325" mass="35248">MTAEASLRTVVADNQPAFFDGPEDADLAVLRSFGEVIVHSTKSADREDFLARIEPASALIYLRRPYPLDDEAFSRARSLRMVSFAGVGTDSIDLEAARRHGVTVCNLPGANAPAVAEFTLGLLFAVARRIPAADSGMRQGGWRKFEGFELRGRTLGLLGLGSIGREVARLGKALGMEVVAWSHTLDQERARGLDVELVDLDEVFRRADVISLHLRSTPESAGIVDGRRMELLKPGAVLINTARAALVDEAALLAALRSGRLGGFGVDVYGREPLSLESNPFTGLENVVMTPHMADETAETNARLRRLVVANVVDFYRGEPRNVLT</sequence>
<evidence type="ECO:0000259" key="5">
    <source>
        <dbReference type="Pfam" id="PF00389"/>
    </source>
</evidence>
<dbReference type="InterPro" id="IPR050857">
    <property type="entry name" value="D-2-hydroxyacid_DH"/>
</dbReference>
<name>A0A934KB73_9BACT</name>
<dbReference type="RefSeq" id="WP_338204415.1">
    <property type="nucleotide sequence ID" value="NZ_JAEKNR010000209.1"/>
</dbReference>
<dbReference type="EMBL" id="JAEKNR010000209">
    <property type="protein sequence ID" value="MBJ7600542.1"/>
    <property type="molecule type" value="Genomic_DNA"/>
</dbReference>
<evidence type="ECO:0000313" key="7">
    <source>
        <dbReference type="EMBL" id="MBJ7600542.1"/>
    </source>
</evidence>
<keyword evidence="3" id="KW-0520">NAD</keyword>
<accession>A0A934KB73</accession>
<dbReference type="GO" id="GO:0016616">
    <property type="term" value="F:oxidoreductase activity, acting on the CH-OH group of donors, NAD or NADP as acceptor"/>
    <property type="evidence" value="ECO:0007669"/>
    <property type="project" value="InterPro"/>
</dbReference>
<dbReference type="InterPro" id="IPR036291">
    <property type="entry name" value="NAD(P)-bd_dom_sf"/>
</dbReference>
<gene>
    <name evidence="7" type="ORF">JF922_21040</name>
</gene>
<dbReference type="GO" id="GO:0051287">
    <property type="term" value="F:NAD binding"/>
    <property type="evidence" value="ECO:0007669"/>
    <property type="project" value="InterPro"/>
</dbReference>
<dbReference type="PANTHER" id="PTHR42789:SF1">
    <property type="entry name" value="D-ISOMER SPECIFIC 2-HYDROXYACID DEHYDROGENASE FAMILY PROTEIN (AFU_ORTHOLOGUE AFUA_6G10090)"/>
    <property type="match status" value="1"/>
</dbReference>
<dbReference type="InterPro" id="IPR006139">
    <property type="entry name" value="D-isomer_2_OHA_DH_cat_dom"/>
</dbReference>
<dbReference type="Proteomes" id="UP000612893">
    <property type="component" value="Unassembled WGS sequence"/>
</dbReference>
<keyword evidence="2 4" id="KW-0560">Oxidoreductase</keyword>
<dbReference type="SUPFAM" id="SSF51735">
    <property type="entry name" value="NAD(P)-binding Rossmann-fold domains"/>
    <property type="match status" value="1"/>
</dbReference>
<organism evidence="7 8">
    <name type="scientific">Candidatus Nephthysia bennettiae</name>
    <dbReference type="NCBI Taxonomy" id="3127016"/>
    <lineage>
        <taxon>Bacteria</taxon>
        <taxon>Bacillati</taxon>
        <taxon>Candidatus Dormiibacterota</taxon>
        <taxon>Candidatus Dormibacteria</taxon>
        <taxon>Candidatus Dormibacterales</taxon>
        <taxon>Candidatus Dormibacteraceae</taxon>
        <taxon>Candidatus Nephthysia</taxon>
    </lineage>
</organism>
<evidence type="ECO:0000256" key="4">
    <source>
        <dbReference type="RuleBase" id="RU003719"/>
    </source>
</evidence>
<dbReference type="PANTHER" id="PTHR42789">
    <property type="entry name" value="D-ISOMER SPECIFIC 2-HYDROXYACID DEHYDROGENASE FAMILY PROTEIN (AFU_ORTHOLOGUE AFUA_6G10090)"/>
    <property type="match status" value="1"/>
</dbReference>
<comment type="caution">
    <text evidence="7">The sequence shown here is derived from an EMBL/GenBank/DDBJ whole genome shotgun (WGS) entry which is preliminary data.</text>
</comment>
<comment type="similarity">
    <text evidence="1 4">Belongs to the D-isomer specific 2-hydroxyacid dehydrogenase family.</text>
</comment>
<feature type="domain" description="D-isomer specific 2-hydroxyacid dehydrogenase NAD-binding" evidence="6">
    <location>
        <begin position="120"/>
        <end position="294"/>
    </location>
</feature>
<proteinExistence type="inferred from homology"/>
<evidence type="ECO:0000259" key="6">
    <source>
        <dbReference type="Pfam" id="PF02826"/>
    </source>
</evidence>
<evidence type="ECO:0000256" key="1">
    <source>
        <dbReference type="ARBA" id="ARBA00005854"/>
    </source>
</evidence>
<dbReference type="Gene3D" id="3.40.50.720">
    <property type="entry name" value="NAD(P)-binding Rossmann-like Domain"/>
    <property type="match status" value="2"/>
</dbReference>
<protein>
    <submittedName>
        <fullName evidence="7">Uncharacterized protein</fullName>
    </submittedName>
</protein>
<dbReference type="Pfam" id="PF00389">
    <property type="entry name" value="2-Hacid_dh"/>
    <property type="match status" value="1"/>
</dbReference>
<dbReference type="Pfam" id="PF02826">
    <property type="entry name" value="2-Hacid_dh_C"/>
    <property type="match status" value="1"/>
</dbReference>